<evidence type="ECO:0000256" key="1">
    <source>
        <dbReference type="SAM" id="MobiDB-lite"/>
    </source>
</evidence>
<gene>
    <name evidence="2" type="ORF">KC01_LOCUS21629</name>
</gene>
<keyword evidence="3" id="KW-1185">Reference proteome</keyword>
<organism evidence="2 3">
    <name type="scientific">Knipowitschia caucasica</name>
    <name type="common">Caucasian dwarf goby</name>
    <name type="synonym">Pomatoschistus caucasicus</name>
    <dbReference type="NCBI Taxonomy" id="637954"/>
    <lineage>
        <taxon>Eukaryota</taxon>
        <taxon>Metazoa</taxon>
        <taxon>Chordata</taxon>
        <taxon>Craniata</taxon>
        <taxon>Vertebrata</taxon>
        <taxon>Euteleostomi</taxon>
        <taxon>Actinopterygii</taxon>
        <taxon>Neopterygii</taxon>
        <taxon>Teleostei</taxon>
        <taxon>Neoteleostei</taxon>
        <taxon>Acanthomorphata</taxon>
        <taxon>Gobiaria</taxon>
        <taxon>Gobiiformes</taxon>
        <taxon>Gobioidei</taxon>
        <taxon>Gobiidae</taxon>
        <taxon>Gobiinae</taxon>
        <taxon>Knipowitschia</taxon>
    </lineage>
</organism>
<evidence type="ECO:0000313" key="3">
    <source>
        <dbReference type="Proteomes" id="UP001497482"/>
    </source>
</evidence>
<sequence>MLGSAPVLSESTPHCSVLTLGGSCSSEYRTHIDGLRSIDTSQLPAGDTCDEAYQVQAPSWFHPSSACVKENYVATYTRFVIRHPDYAQHRHRRLDYRPPVRRPSRALTCTGTHGRGGTGPREVRPDTMDEPKEAAPNGQAGRARDRAPKERAEVRERRTLCASLEPLCSSLSLDPLTGREIAPVDLAAIRVAAPACAAPNAHELE</sequence>
<name>A0AAV2KZ15_KNICA</name>
<dbReference type="Proteomes" id="UP001497482">
    <property type="component" value="Chromosome 2"/>
</dbReference>
<feature type="compositionally biased region" description="Basic and acidic residues" evidence="1">
    <location>
        <begin position="121"/>
        <end position="133"/>
    </location>
</feature>
<protein>
    <submittedName>
        <fullName evidence="2">Uncharacterized protein</fullName>
    </submittedName>
</protein>
<evidence type="ECO:0000313" key="2">
    <source>
        <dbReference type="EMBL" id="CAL1592377.1"/>
    </source>
</evidence>
<feature type="compositionally biased region" description="Basic and acidic residues" evidence="1">
    <location>
        <begin position="142"/>
        <end position="154"/>
    </location>
</feature>
<reference evidence="2 3" key="1">
    <citation type="submission" date="2024-04" db="EMBL/GenBank/DDBJ databases">
        <authorList>
            <person name="Waldvogel A.-M."/>
            <person name="Schoenle A."/>
        </authorList>
    </citation>
    <scope>NUCLEOTIDE SEQUENCE [LARGE SCALE GENOMIC DNA]</scope>
</reference>
<dbReference type="AlphaFoldDB" id="A0AAV2KZ15"/>
<accession>A0AAV2KZ15</accession>
<dbReference type="EMBL" id="OZ035824">
    <property type="protein sequence ID" value="CAL1592377.1"/>
    <property type="molecule type" value="Genomic_DNA"/>
</dbReference>
<proteinExistence type="predicted"/>
<feature type="region of interest" description="Disordered" evidence="1">
    <location>
        <begin position="101"/>
        <end position="154"/>
    </location>
</feature>